<feature type="transmembrane region" description="Helical" evidence="1">
    <location>
        <begin position="71"/>
        <end position="88"/>
    </location>
</feature>
<gene>
    <name evidence="2" type="ORF">SAMN06265355_11434</name>
</gene>
<dbReference type="EMBL" id="FZNP01000014">
    <property type="protein sequence ID" value="SNS28359.1"/>
    <property type="molecule type" value="Genomic_DNA"/>
</dbReference>
<keyword evidence="3" id="KW-1185">Reference proteome</keyword>
<keyword evidence="1" id="KW-0812">Transmembrane</keyword>
<dbReference type="AlphaFoldDB" id="A0A239D7V6"/>
<feature type="transmembrane region" description="Helical" evidence="1">
    <location>
        <begin position="132"/>
        <end position="157"/>
    </location>
</feature>
<organism evidence="2 3">
    <name type="scientific">Actinomadura mexicana</name>
    <dbReference type="NCBI Taxonomy" id="134959"/>
    <lineage>
        <taxon>Bacteria</taxon>
        <taxon>Bacillati</taxon>
        <taxon>Actinomycetota</taxon>
        <taxon>Actinomycetes</taxon>
        <taxon>Streptosporangiales</taxon>
        <taxon>Thermomonosporaceae</taxon>
        <taxon>Actinomadura</taxon>
    </lineage>
</organism>
<keyword evidence="1" id="KW-0472">Membrane</keyword>
<protein>
    <submittedName>
        <fullName evidence="2">Uncharacterized protein</fullName>
    </submittedName>
</protein>
<feature type="transmembrane region" description="Helical" evidence="1">
    <location>
        <begin position="12"/>
        <end position="31"/>
    </location>
</feature>
<evidence type="ECO:0000313" key="3">
    <source>
        <dbReference type="Proteomes" id="UP000198420"/>
    </source>
</evidence>
<accession>A0A239D7V6</accession>
<keyword evidence="1" id="KW-1133">Transmembrane helix</keyword>
<evidence type="ECO:0000313" key="2">
    <source>
        <dbReference type="EMBL" id="SNS28359.1"/>
    </source>
</evidence>
<reference evidence="3" key="1">
    <citation type="submission" date="2017-06" db="EMBL/GenBank/DDBJ databases">
        <authorList>
            <person name="Varghese N."/>
            <person name="Submissions S."/>
        </authorList>
    </citation>
    <scope>NUCLEOTIDE SEQUENCE [LARGE SCALE GENOMIC DNA]</scope>
    <source>
        <strain evidence="3">DSM 44485</strain>
    </source>
</reference>
<evidence type="ECO:0000256" key="1">
    <source>
        <dbReference type="SAM" id="Phobius"/>
    </source>
</evidence>
<sequence length="159" mass="15636">MKTTIIGTTILHGVLAIAIGAIAGMIIGGFIEDLAHTVHLVETYYRDGRFPAGIPDSALISDLAGAGAGDPFVAGAFGGFVGFIGAVLRDAYRAAYGDAVARDDCGRFVAGGIVFAVVTGFAVIVTTGDLGLITVTGVFAAAIGGCAAGAAVGTVSVDG</sequence>
<name>A0A239D7V6_9ACTN</name>
<dbReference type="RefSeq" id="WP_143227379.1">
    <property type="nucleotide sequence ID" value="NZ_FZNP01000014.1"/>
</dbReference>
<proteinExistence type="predicted"/>
<feature type="transmembrane region" description="Helical" evidence="1">
    <location>
        <begin position="108"/>
        <end position="126"/>
    </location>
</feature>
<dbReference type="Proteomes" id="UP000198420">
    <property type="component" value="Unassembled WGS sequence"/>
</dbReference>